<keyword evidence="1" id="KW-0812">Transmembrane</keyword>
<name>A0A2K8MQE8_9SPHN</name>
<dbReference type="Proteomes" id="UP000229081">
    <property type="component" value="Chromosome"/>
</dbReference>
<accession>A0A2K8MQE8</accession>
<keyword evidence="1" id="KW-1133">Transmembrane helix</keyword>
<dbReference type="EMBL" id="CP024923">
    <property type="protein sequence ID" value="ATY34229.1"/>
    <property type="molecule type" value="Genomic_DNA"/>
</dbReference>
<dbReference type="KEGG" id="sphc:CVN68_21580"/>
<reference evidence="2 3" key="1">
    <citation type="submission" date="2017-11" db="EMBL/GenBank/DDBJ databases">
        <title>Complete genome sequence of Sphingomonas sp. Strain Cra20, a psychrotolerant potential plant growth promoting rhizobacteria.</title>
        <authorList>
            <person name="Luo Y."/>
        </authorList>
    </citation>
    <scope>NUCLEOTIDE SEQUENCE [LARGE SCALE GENOMIC DNA]</scope>
    <source>
        <strain evidence="2 3">Cra20</strain>
    </source>
</reference>
<protein>
    <recommendedName>
        <fullName evidence="4">Prepilin-type N-terminal cleavage/methylation domain-containing protein</fullName>
    </recommendedName>
</protein>
<evidence type="ECO:0008006" key="4">
    <source>
        <dbReference type="Google" id="ProtNLM"/>
    </source>
</evidence>
<keyword evidence="1" id="KW-0472">Membrane</keyword>
<evidence type="ECO:0000313" key="2">
    <source>
        <dbReference type="EMBL" id="ATY34229.1"/>
    </source>
</evidence>
<feature type="transmembrane region" description="Helical" evidence="1">
    <location>
        <begin position="16"/>
        <end position="42"/>
    </location>
</feature>
<dbReference type="NCBIfam" id="TIGR02532">
    <property type="entry name" value="IV_pilin_GFxxxE"/>
    <property type="match status" value="1"/>
</dbReference>
<proteinExistence type="predicted"/>
<gene>
    <name evidence="2" type="ORF">CVN68_21580</name>
</gene>
<dbReference type="AlphaFoldDB" id="A0A2K8MQE8"/>
<keyword evidence="3" id="KW-1185">Reference proteome</keyword>
<dbReference type="InterPro" id="IPR012902">
    <property type="entry name" value="N_methyl_site"/>
</dbReference>
<evidence type="ECO:0000256" key="1">
    <source>
        <dbReference type="SAM" id="Phobius"/>
    </source>
</evidence>
<dbReference type="Pfam" id="PF07963">
    <property type="entry name" value="N_methyl"/>
    <property type="match status" value="1"/>
</dbReference>
<dbReference type="PROSITE" id="PS00409">
    <property type="entry name" value="PROKAR_NTER_METHYL"/>
    <property type="match status" value="1"/>
</dbReference>
<sequence>MRPHASPVNRANASGFTLIELLVGLALMGMAASMLLAVLRMAGLIALHERMRASGLDEVIAAQRTLRIGIERLRPVARLDTARPVIEFRGNEAMLNYIAPPPDRHAPQALQRFRLIRTATGDLVLYAASTRKSRIDPRGYDLTGWTPTTLLRDTASLSISYRGVPITGGERAWLNRWWDRTSPPELIRIRVEFAAGDRRQWPDLLIRPHVATTTCFVDQVTGGCGAEQ</sequence>
<evidence type="ECO:0000313" key="3">
    <source>
        <dbReference type="Proteomes" id="UP000229081"/>
    </source>
</evidence>
<organism evidence="2 3">
    <name type="scientific">Sphingomonas psychrotolerans</name>
    <dbReference type="NCBI Taxonomy" id="1327635"/>
    <lineage>
        <taxon>Bacteria</taxon>
        <taxon>Pseudomonadati</taxon>
        <taxon>Pseudomonadota</taxon>
        <taxon>Alphaproteobacteria</taxon>
        <taxon>Sphingomonadales</taxon>
        <taxon>Sphingomonadaceae</taxon>
        <taxon>Sphingomonas</taxon>
    </lineage>
</organism>